<reference evidence="1" key="1">
    <citation type="journal article" date="2020" name="New Phytol.">
        <title>Comparative genomics reveals dynamic genome evolution in host specialist ectomycorrhizal fungi.</title>
        <authorList>
            <person name="Lofgren L.A."/>
            <person name="Nguyen N.H."/>
            <person name="Vilgalys R."/>
            <person name="Ruytinx J."/>
            <person name="Liao H.L."/>
            <person name="Branco S."/>
            <person name="Kuo A."/>
            <person name="LaButti K."/>
            <person name="Lipzen A."/>
            <person name="Andreopoulos W."/>
            <person name="Pangilinan J."/>
            <person name="Riley R."/>
            <person name="Hundley H."/>
            <person name="Na H."/>
            <person name="Barry K."/>
            <person name="Grigoriev I.V."/>
            <person name="Stajich J.E."/>
            <person name="Kennedy P.G."/>
        </authorList>
    </citation>
    <scope>NUCLEOTIDE SEQUENCE</scope>
    <source>
        <strain evidence="1">MN1</strain>
    </source>
</reference>
<evidence type="ECO:0000313" key="1">
    <source>
        <dbReference type="EMBL" id="KAG1806123.1"/>
    </source>
</evidence>
<sequence length="272" mass="30777">MRPVTMRGGQHRYSGNQGHPLRLNRLFYGDSMGKAMVVHSSSSKWTSIMRPHSQSKNPQKLEYKIGSVGLGIKQKICGLEPPTLPPQSLVSSKVDTVPLKLYNIKVVQFWRGEKESLRLYPLHWEIYVETSNQTTYAIDIRFNQRLEKSEDWRGSYSVGSVSSTELAEMETILQRVDIIHNLPGWNSQDWVDDALRYLKCWGFSDIIGELELANLQDRMCWLLESWPGIQNAVEFVGDSEGLAAVPDSDASPLISQRECELVLISGSPLPVQ</sequence>
<proteinExistence type="predicted"/>
<feature type="non-terminal residue" evidence="1">
    <location>
        <position position="272"/>
    </location>
</feature>
<gene>
    <name evidence="1" type="ORF">BJ212DRAFT_1590630</name>
</gene>
<keyword evidence="2" id="KW-1185">Reference proteome</keyword>
<dbReference type="GeneID" id="64636507"/>
<dbReference type="OrthoDB" id="2662127at2759"/>
<evidence type="ECO:0000313" key="2">
    <source>
        <dbReference type="Proteomes" id="UP000807769"/>
    </source>
</evidence>
<dbReference type="RefSeq" id="XP_041187644.1">
    <property type="nucleotide sequence ID" value="XM_041342491.1"/>
</dbReference>
<comment type="caution">
    <text evidence="1">The sequence shown here is derived from an EMBL/GenBank/DDBJ whole genome shotgun (WGS) entry which is preliminary data.</text>
</comment>
<name>A0A9P7DYH2_9AGAM</name>
<dbReference type="Proteomes" id="UP000807769">
    <property type="component" value="Unassembled WGS sequence"/>
</dbReference>
<accession>A0A9P7DYH2</accession>
<protein>
    <submittedName>
        <fullName evidence="1">Uncharacterized protein</fullName>
    </submittedName>
</protein>
<organism evidence="1 2">
    <name type="scientific">Suillus subaureus</name>
    <dbReference type="NCBI Taxonomy" id="48587"/>
    <lineage>
        <taxon>Eukaryota</taxon>
        <taxon>Fungi</taxon>
        <taxon>Dikarya</taxon>
        <taxon>Basidiomycota</taxon>
        <taxon>Agaricomycotina</taxon>
        <taxon>Agaricomycetes</taxon>
        <taxon>Agaricomycetidae</taxon>
        <taxon>Boletales</taxon>
        <taxon>Suillineae</taxon>
        <taxon>Suillaceae</taxon>
        <taxon>Suillus</taxon>
    </lineage>
</organism>
<dbReference type="EMBL" id="JABBWG010000048">
    <property type="protein sequence ID" value="KAG1806123.1"/>
    <property type="molecule type" value="Genomic_DNA"/>
</dbReference>
<dbReference type="AlphaFoldDB" id="A0A9P7DYH2"/>